<dbReference type="Gene3D" id="3.10.450.50">
    <property type="match status" value="1"/>
</dbReference>
<dbReference type="EMBL" id="JANCNS010000003">
    <property type="protein sequence ID" value="MCP9201597.1"/>
    <property type="molecule type" value="Genomic_DNA"/>
</dbReference>
<proteinExistence type="predicted"/>
<reference evidence="3" key="1">
    <citation type="submission" date="2022-07" db="EMBL/GenBank/DDBJ databases">
        <title>Gramela sediminis sp. nov., isolated from deep-sea sediment of the Indian Ocean.</title>
        <authorList>
            <person name="Shi H."/>
        </authorList>
    </citation>
    <scope>NUCLEOTIDE SEQUENCE</scope>
    <source>
        <strain evidence="3">GC03-9</strain>
    </source>
</reference>
<organism evidence="3 4">
    <name type="scientific">Christiangramia oceanisediminis</name>
    <dbReference type="NCBI Taxonomy" id="2920386"/>
    <lineage>
        <taxon>Bacteria</taxon>
        <taxon>Pseudomonadati</taxon>
        <taxon>Bacteroidota</taxon>
        <taxon>Flavobacteriia</taxon>
        <taxon>Flavobacteriales</taxon>
        <taxon>Flavobacteriaceae</taxon>
        <taxon>Christiangramia</taxon>
    </lineage>
</organism>
<dbReference type="SUPFAM" id="SSF54427">
    <property type="entry name" value="NTF2-like"/>
    <property type="match status" value="1"/>
</dbReference>
<evidence type="ECO:0000313" key="4">
    <source>
        <dbReference type="Proteomes" id="UP001155280"/>
    </source>
</evidence>
<dbReference type="InterPro" id="IPR027843">
    <property type="entry name" value="DUF4440"/>
</dbReference>
<evidence type="ECO:0000259" key="2">
    <source>
        <dbReference type="Pfam" id="PF14534"/>
    </source>
</evidence>
<name>A0A9X2L0I3_9FLAO</name>
<gene>
    <name evidence="3" type="ORF">MKO06_16925</name>
</gene>
<feature type="domain" description="DUF4440" evidence="2">
    <location>
        <begin position="38"/>
        <end position="135"/>
    </location>
</feature>
<feature type="signal peptide" evidence="1">
    <location>
        <begin position="1"/>
        <end position="18"/>
    </location>
</feature>
<dbReference type="Proteomes" id="UP001155280">
    <property type="component" value="Unassembled WGS sequence"/>
</dbReference>
<accession>A0A9X2L0I3</accession>
<keyword evidence="1" id="KW-0732">Signal</keyword>
<dbReference type="RefSeq" id="WP_241552431.1">
    <property type="nucleotide sequence ID" value="NZ_JANCNS010000003.1"/>
</dbReference>
<dbReference type="AlphaFoldDB" id="A0A9X2L0I3"/>
<feature type="chain" id="PRO_5041000872" evidence="1">
    <location>
        <begin position="19"/>
        <end position="149"/>
    </location>
</feature>
<sequence>MMKNFMLFFLILGLQVQAQSTDEQQLKDLIQNSFDEVFSELNVENIDNYFTDDFLLLEVGEVWDMERLTSELKSANLQGMQRVNEFDFVEVKVAGNTAWIAYHNDATFKKDGETIQVIRWLESATAVKTERGWRIDMLHSTRKRVNAGE</sequence>
<evidence type="ECO:0000313" key="3">
    <source>
        <dbReference type="EMBL" id="MCP9201597.1"/>
    </source>
</evidence>
<comment type="caution">
    <text evidence="3">The sequence shown here is derived from an EMBL/GenBank/DDBJ whole genome shotgun (WGS) entry which is preliminary data.</text>
</comment>
<keyword evidence="4" id="KW-1185">Reference proteome</keyword>
<dbReference type="Pfam" id="PF14534">
    <property type="entry name" value="DUF4440"/>
    <property type="match status" value="1"/>
</dbReference>
<evidence type="ECO:0000256" key="1">
    <source>
        <dbReference type="SAM" id="SignalP"/>
    </source>
</evidence>
<dbReference type="InterPro" id="IPR032710">
    <property type="entry name" value="NTF2-like_dom_sf"/>
</dbReference>
<protein>
    <submittedName>
        <fullName evidence="3">Nuclear transport factor 2 family protein</fullName>
    </submittedName>
</protein>